<evidence type="ECO:0000313" key="2">
    <source>
        <dbReference type="Proteomes" id="UP000578531"/>
    </source>
</evidence>
<dbReference type="RefSeq" id="XP_037168355.1">
    <property type="nucleotide sequence ID" value="XM_037304862.1"/>
</dbReference>
<proteinExistence type="predicted"/>
<comment type="caution">
    <text evidence="1">The sequence shown here is derived from an EMBL/GenBank/DDBJ whole genome shotgun (WGS) entry which is preliminary data.</text>
</comment>
<dbReference type="Proteomes" id="UP000578531">
    <property type="component" value="Unassembled WGS sequence"/>
</dbReference>
<evidence type="ECO:0000313" key="1">
    <source>
        <dbReference type="EMBL" id="KAF6239059.1"/>
    </source>
</evidence>
<reference evidence="1 2" key="1">
    <citation type="journal article" date="2020" name="Genomics">
        <title>Complete, high-quality genomes from long-read metagenomic sequencing of two wolf lichen thalli reveals enigmatic genome architecture.</title>
        <authorList>
            <person name="McKenzie S.K."/>
            <person name="Walston R.F."/>
            <person name="Allen J.L."/>
        </authorList>
    </citation>
    <scope>NUCLEOTIDE SEQUENCE [LARGE SCALE GENOMIC DNA]</scope>
    <source>
        <strain evidence="1">WasteWater2</strain>
    </source>
</reference>
<gene>
    <name evidence="1" type="ORF">HO173_002931</name>
</gene>
<keyword evidence="2" id="KW-1185">Reference proteome</keyword>
<name>A0A8H6G290_9LECA</name>
<protein>
    <submittedName>
        <fullName evidence="1">Uncharacterized protein</fullName>
    </submittedName>
</protein>
<accession>A0A8H6G290</accession>
<dbReference type="GeneID" id="59284602"/>
<sequence>MGKFNCSGILTGSTSRASTVQANVLDEPPVQFYAAQPLFFWPRAFQTERLDAPKPPFPGSASGSIPCTSRPLATTPSPAVGTAAGLRNPPQVGELALSTFGGPEQTIVPGVPDTTCVLVSIPGFCNRAEQSFEEARLRRYEFYHGESEPLVTPKWPETTFGHSKAPAPYTVVRSLFIASRSGLLSAEQRAEYWGGERRLGGANPAQYGYCRCQQ</sequence>
<dbReference type="AlphaFoldDB" id="A0A8H6G290"/>
<organism evidence="1 2">
    <name type="scientific">Letharia columbiana</name>
    <dbReference type="NCBI Taxonomy" id="112416"/>
    <lineage>
        <taxon>Eukaryota</taxon>
        <taxon>Fungi</taxon>
        <taxon>Dikarya</taxon>
        <taxon>Ascomycota</taxon>
        <taxon>Pezizomycotina</taxon>
        <taxon>Lecanoromycetes</taxon>
        <taxon>OSLEUM clade</taxon>
        <taxon>Lecanoromycetidae</taxon>
        <taxon>Lecanorales</taxon>
        <taxon>Lecanorineae</taxon>
        <taxon>Parmeliaceae</taxon>
        <taxon>Letharia</taxon>
    </lineage>
</organism>
<dbReference type="EMBL" id="JACCJC010000007">
    <property type="protein sequence ID" value="KAF6239059.1"/>
    <property type="molecule type" value="Genomic_DNA"/>
</dbReference>